<dbReference type="Pfam" id="PF03880">
    <property type="entry name" value="DbpA"/>
    <property type="match status" value="1"/>
</dbReference>
<dbReference type="InterPro" id="IPR057325">
    <property type="entry name" value="DeaD_dimer"/>
</dbReference>
<feature type="short sequence motif" description="Q motif" evidence="8">
    <location>
        <begin position="4"/>
        <end position="32"/>
    </location>
</feature>
<evidence type="ECO:0000256" key="2">
    <source>
        <dbReference type="ARBA" id="ARBA00022490"/>
    </source>
</evidence>
<dbReference type="PROSITE" id="PS00039">
    <property type="entry name" value="DEAD_ATP_HELICASE"/>
    <property type="match status" value="1"/>
</dbReference>
<dbReference type="InterPro" id="IPR000629">
    <property type="entry name" value="RNA-helicase_DEAD-box_CS"/>
</dbReference>
<dbReference type="SMART" id="SM00487">
    <property type="entry name" value="DEXDc"/>
    <property type="match status" value="1"/>
</dbReference>
<proteinExistence type="inferred from homology"/>
<dbReference type="PROSITE" id="PS51194">
    <property type="entry name" value="HELICASE_CTER"/>
    <property type="match status" value="1"/>
</dbReference>
<dbReference type="InterPro" id="IPR014014">
    <property type="entry name" value="RNA_helicase_DEAD_Q_motif"/>
</dbReference>
<dbReference type="CDD" id="cd00268">
    <property type="entry name" value="DEADc"/>
    <property type="match status" value="1"/>
</dbReference>
<evidence type="ECO:0000256" key="6">
    <source>
        <dbReference type="ARBA" id="ARBA00022840"/>
    </source>
</evidence>
<feature type="compositionally biased region" description="Basic residues" evidence="10">
    <location>
        <begin position="604"/>
        <end position="613"/>
    </location>
</feature>
<reference evidence="15" key="1">
    <citation type="submission" date="2016-11" db="EMBL/GenBank/DDBJ databases">
        <title>Actinomyces gypaetusis sp. nov. isolated from Gypaetus barbatus in Qinghai Tibet Plateau China.</title>
        <authorList>
            <person name="Meng X."/>
        </authorList>
    </citation>
    <scope>NUCLEOTIDE SEQUENCE [LARGE SCALE GENOMIC DNA]</scope>
    <source>
        <strain evidence="15">DSM 15383</strain>
    </source>
</reference>
<keyword evidence="3 9" id="KW-0547">Nucleotide-binding</keyword>
<dbReference type="GO" id="GO:0005840">
    <property type="term" value="C:ribosome"/>
    <property type="evidence" value="ECO:0007669"/>
    <property type="project" value="TreeGrafter"/>
</dbReference>
<feature type="domain" description="DEAD-box RNA helicase Q" evidence="13">
    <location>
        <begin position="4"/>
        <end position="32"/>
    </location>
</feature>
<evidence type="ECO:0000256" key="1">
    <source>
        <dbReference type="ARBA" id="ARBA00012552"/>
    </source>
</evidence>
<feature type="domain" description="Helicase C-terminal" evidence="12">
    <location>
        <begin position="229"/>
        <end position="376"/>
    </location>
</feature>
<dbReference type="InterPro" id="IPR011545">
    <property type="entry name" value="DEAD/DEAH_box_helicase_dom"/>
</dbReference>
<evidence type="ECO:0000256" key="9">
    <source>
        <dbReference type="RuleBase" id="RU000492"/>
    </source>
</evidence>
<dbReference type="EC" id="3.6.4.13" evidence="1"/>
<dbReference type="InterPro" id="IPR050547">
    <property type="entry name" value="DEAD_box_RNA_helicases"/>
</dbReference>
<dbReference type="Pfam" id="PF25399">
    <property type="entry name" value="DeaD_dimer"/>
    <property type="match status" value="1"/>
</dbReference>
<keyword evidence="15" id="KW-1185">Reference proteome</keyword>
<organism evidence="14 15">
    <name type="scientific">Boudabousia marimammalium</name>
    <dbReference type="NCBI Taxonomy" id="156892"/>
    <lineage>
        <taxon>Bacteria</taxon>
        <taxon>Bacillati</taxon>
        <taxon>Actinomycetota</taxon>
        <taxon>Actinomycetes</taxon>
        <taxon>Actinomycetales</taxon>
        <taxon>Actinomycetaceae</taxon>
        <taxon>Boudabousia</taxon>
    </lineage>
</organism>
<dbReference type="PANTHER" id="PTHR47963">
    <property type="entry name" value="DEAD-BOX ATP-DEPENDENT RNA HELICASE 47, MITOCHONDRIAL"/>
    <property type="match status" value="1"/>
</dbReference>
<dbReference type="PROSITE" id="PS51195">
    <property type="entry name" value="Q_MOTIF"/>
    <property type="match status" value="1"/>
</dbReference>
<feature type="domain" description="Helicase ATP-binding" evidence="11">
    <location>
        <begin position="35"/>
        <end position="205"/>
    </location>
</feature>
<keyword evidence="4 9" id="KW-0378">Hydrolase</keyword>
<dbReference type="SUPFAM" id="SSF52540">
    <property type="entry name" value="P-loop containing nucleoside triphosphate hydrolases"/>
    <property type="match status" value="1"/>
</dbReference>
<dbReference type="InterPro" id="IPR001650">
    <property type="entry name" value="Helicase_C-like"/>
</dbReference>
<dbReference type="GO" id="GO:0003724">
    <property type="term" value="F:RNA helicase activity"/>
    <property type="evidence" value="ECO:0007669"/>
    <property type="project" value="UniProtKB-EC"/>
</dbReference>
<comment type="caution">
    <text evidence="14">The sequence shown here is derived from an EMBL/GenBank/DDBJ whole genome shotgun (WGS) entry which is preliminary data.</text>
</comment>
<evidence type="ECO:0000313" key="15">
    <source>
        <dbReference type="Proteomes" id="UP000186465"/>
    </source>
</evidence>
<dbReference type="CDD" id="cd18787">
    <property type="entry name" value="SF2_C_DEAD"/>
    <property type="match status" value="1"/>
</dbReference>
<dbReference type="Gene3D" id="3.40.50.300">
    <property type="entry name" value="P-loop containing nucleotide triphosphate hydrolases"/>
    <property type="match status" value="2"/>
</dbReference>
<dbReference type="AlphaFoldDB" id="A0A1Q5PRN1"/>
<evidence type="ECO:0000256" key="3">
    <source>
        <dbReference type="ARBA" id="ARBA00022741"/>
    </source>
</evidence>
<evidence type="ECO:0000256" key="10">
    <source>
        <dbReference type="SAM" id="MobiDB-lite"/>
    </source>
</evidence>
<dbReference type="InterPro" id="IPR012677">
    <property type="entry name" value="Nucleotide-bd_a/b_plait_sf"/>
</dbReference>
<dbReference type="GO" id="GO:0016787">
    <property type="term" value="F:hydrolase activity"/>
    <property type="evidence" value="ECO:0007669"/>
    <property type="project" value="UniProtKB-KW"/>
</dbReference>
<protein>
    <recommendedName>
        <fullName evidence="1">RNA helicase</fullName>
        <ecNumber evidence="1">3.6.4.13</ecNumber>
    </recommendedName>
</protein>
<evidence type="ECO:0000259" key="11">
    <source>
        <dbReference type="PROSITE" id="PS51192"/>
    </source>
</evidence>
<dbReference type="PROSITE" id="PS51192">
    <property type="entry name" value="HELICASE_ATP_BIND_1"/>
    <property type="match status" value="1"/>
</dbReference>
<name>A0A1Q5PRN1_9ACTO</name>
<feature type="compositionally biased region" description="Basic and acidic residues" evidence="10">
    <location>
        <begin position="591"/>
        <end position="603"/>
    </location>
</feature>
<dbReference type="STRING" id="156892.BM477_03770"/>
<dbReference type="Gene3D" id="3.30.70.330">
    <property type="match status" value="1"/>
</dbReference>
<feature type="compositionally biased region" description="Basic and acidic residues" evidence="10">
    <location>
        <begin position="559"/>
        <end position="582"/>
    </location>
</feature>
<dbReference type="PANTHER" id="PTHR47963:SF8">
    <property type="entry name" value="ATP-DEPENDENT RNA HELICASE DEAD"/>
    <property type="match status" value="1"/>
</dbReference>
<dbReference type="Proteomes" id="UP000186465">
    <property type="component" value="Unassembled WGS sequence"/>
</dbReference>
<dbReference type="GO" id="GO:0005829">
    <property type="term" value="C:cytosol"/>
    <property type="evidence" value="ECO:0007669"/>
    <property type="project" value="TreeGrafter"/>
</dbReference>
<dbReference type="InterPro" id="IPR005580">
    <property type="entry name" value="DbpA/CsdA_RNA-bd_dom"/>
</dbReference>
<dbReference type="RefSeq" id="WP_075361428.1">
    <property type="nucleotide sequence ID" value="NZ_MPDM01000003.1"/>
</dbReference>
<dbReference type="GO" id="GO:0005524">
    <property type="term" value="F:ATP binding"/>
    <property type="evidence" value="ECO:0007669"/>
    <property type="project" value="UniProtKB-KW"/>
</dbReference>
<dbReference type="InterPro" id="IPR027417">
    <property type="entry name" value="P-loop_NTPase"/>
</dbReference>
<dbReference type="EMBL" id="MPDM01000003">
    <property type="protein sequence ID" value="OKL50102.1"/>
    <property type="molecule type" value="Genomic_DNA"/>
</dbReference>
<dbReference type="Pfam" id="PF00271">
    <property type="entry name" value="Helicase_C"/>
    <property type="match status" value="1"/>
</dbReference>
<dbReference type="GO" id="GO:0033592">
    <property type="term" value="F:RNA strand annealing activity"/>
    <property type="evidence" value="ECO:0007669"/>
    <property type="project" value="TreeGrafter"/>
</dbReference>
<evidence type="ECO:0000313" key="14">
    <source>
        <dbReference type="EMBL" id="OKL50102.1"/>
    </source>
</evidence>
<dbReference type="SMART" id="SM00490">
    <property type="entry name" value="HELICc"/>
    <property type="match status" value="1"/>
</dbReference>
<sequence length="613" mass="66308">MSDTTFADLNLPADILQAVQDMGFVTPTPIQEQAIPHLLDKHDVVGVAQTGTGKTAAFGLPLLALVEPHAGVQALVLAPTRELALQTAESIEQFANRSRGVNTLAVYGGSPYGPQLGALKKGVEVVVGTPGRVIDLIKRGALDLSTIRMFVLDEADEMLRMGFAEDVETIASSVPDDRVTALFSATMPAAIAKVAEKHLSNPVNVSVSRQSSTTTTVHQTYAVVPFKHKIGALSRVLATRAADAVLVFVRTRADAEEVSIDLTARGFRTAGISGDVAQRERERIVERLKDGSLDVLVATDVAARGLDVDRIGLVVNFDVPREDEAYVHRIGRTGRAGRSGTALTFFTPRESGRKRKIEKLTGVPLEEVAIPTPVEVSNFRARRMLDSLSGRIEAGRLDLYFDLLHDLTTTTDIDIYDIAAALLAKSVGDEGPQQQADTRGKGRIRREELVDDEGNFVAARFEPGRDEPRKAARHGGRRDVRTVHSPGQMRRYRVEVGHRDGVRPGAIVGAITNEGGVDGRDLGKIDIFPSFSLVEISGSLDEEASSRIAHATVSGRQLRISEDHGPKGGSERGDRRGDDRGGFKRSGFQGGRKERSGRGDKGGRKGSFKRRKF</sequence>
<evidence type="ECO:0000256" key="8">
    <source>
        <dbReference type="PROSITE-ProRule" id="PRU00552"/>
    </source>
</evidence>
<evidence type="ECO:0000256" key="5">
    <source>
        <dbReference type="ARBA" id="ARBA00022806"/>
    </source>
</evidence>
<keyword evidence="7" id="KW-0346">Stress response</keyword>
<dbReference type="GO" id="GO:0009409">
    <property type="term" value="P:response to cold"/>
    <property type="evidence" value="ECO:0007669"/>
    <property type="project" value="TreeGrafter"/>
</dbReference>
<evidence type="ECO:0000259" key="13">
    <source>
        <dbReference type="PROSITE" id="PS51195"/>
    </source>
</evidence>
<keyword evidence="5 9" id="KW-0347">Helicase</keyword>
<dbReference type="InterPro" id="IPR044742">
    <property type="entry name" value="DEAD/DEAH_RhlB"/>
</dbReference>
<gene>
    <name evidence="14" type="ORF">BM477_03770</name>
</gene>
<evidence type="ECO:0000256" key="4">
    <source>
        <dbReference type="ARBA" id="ARBA00022801"/>
    </source>
</evidence>
<evidence type="ECO:0000259" key="12">
    <source>
        <dbReference type="PROSITE" id="PS51194"/>
    </source>
</evidence>
<keyword evidence="6 9" id="KW-0067">ATP-binding</keyword>
<dbReference type="Pfam" id="PF00270">
    <property type="entry name" value="DEAD"/>
    <property type="match status" value="1"/>
</dbReference>
<feature type="region of interest" description="Disordered" evidence="10">
    <location>
        <begin position="552"/>
        <end position="613"/>
    </location>
</feature>
<comment type="similarity">
    <text evidence="9">Belongs to the DEAD box helicase family.</text>
</comment>
<keyword evidence="2" id="KW-0963">Cytoplasm</keyword>
<evidence type="ECO:0000256" key="7">
    <source>
        <dbReference type="ARBA" id="ARBA00023016"/>
    </source>
</evidence>
<dbReference type="InterPro" id="IPR014001">
    <property type="entry name" value="Helicase_ATP-bd"/>
</dbReference>
<accession>A0A1Q5PRN1</accession>